<keyword evidence="4" id="KW-0325">Glycoprotein</keyword>
<keyword evidence="6" id="KW-0812">Transmembrane</keyword>
<dbReference type="FunFam" id="3.80.10.10:FF:001164">
    <property type="entry name" value="GH01279p"/>
    <property type="match status" value="1"/>
</dbReference>
<dbReference type="SMART" id="SM00364">
    <property type="entry name" value="LRR_BAC"/>
    <property type="match status" value="8"/>
</dbReference>
<comment type="caution">
    <text evidence="9">The sequence shown here is derived from an EMBL/GenBank/DDBJ whole genome shotgun (WGS) entry which is preliminary data.</text>
</comment>
<gene>
    <name evidence="9" type="primary">let-4</name>
    <name evidence="9" type="ORF">T4C_4604</name>
</gene>
<keyword evidence="3" id="KW-0677">Repeat</keyword>
<dbReference type="PANTHER" id="PTHR24373">
    <property type="entry name" value="SLIT RELATED LEUCINE-RICH REPEAT NEURONAL PROTEIN"/>
    <property type="match status" value="1"/>
</dbReference>
<evidence type="ECO:0000256" key="3">
    <source>
        <dbReference type="ARBA" id="ARBA00022737"/>
    </source>
</evidence>
<name>A0A0V1K009_TRIPS</name>
<proteinExistence type="predicted"/>
<dbReference type="Pfam" id="PF13855">
    <property type="entry name" value="LRR_8"/>
    <property type="match status" value="6"/>
</dbReference>
<keyword evidence="6" id="KW-1133">Transmembrane helix</keyword>
<evidence type="ECO:0000256" key="6">
    <source>
        <dbReference type="SAM" id="Phobius"/>
    </source>
</evidence>
<accession>A0A0V1K009</accession>
<dbReference type="FunFam" id="3.80.10.10:FF:000770">
    <property type="entry name" value="Uncharacterized protein"/>
    <property type="match status" value="1"/>
</dbReference>
<dbReference type="InterPro" id="IPR032675">
    <property type="entry name" value="LRR_dom_sf"/>
</dbReference>
<dbReference type="SMART" id="SM00082">
    <property type="entry name" value="LRRCT"/>
    <property type="match status" value="2"/>
</dbReference>
<dbReference type="Proteomes" id="UP000054826">
    <property type="component" value="Unassembled WGS sequence"/>
</dbReference>
<evidence type="ECO:0000256" key="5">
    <source>
        <dbReference type="SAM" id="MobiDB-lite"/>
    </source>
</evidence>
<dbReference type="PANTHER" id="PTHR24373:SF398">
    <property type="entry name" value="LEUCINE-RICH REPEAT-CONTAINING G-PROTEIN COUPLED RECEPTOR 6"/>
    <property type="match status" value="1"/>
</dbReference>
<feature type="domain" description="LRRCT" evidence="8">
    <location>
        <begin position="426"/>
        <end position="480"/>
    </location>
</feature>
<keyword evidence="1" id="KW-0433">Leucine-rich repeat</keyword>
<dbReference type="InterPro" id="IPR025875">
    <property type="entry name" value="Leu-rich_rpt_4"/>
</dbReference>
<evidence type="ECO:0000256" key="1">
    <source>
        <dbReference type="ARBA" id="ARBA00022614"/>
    </source>
</evidence>
<feature type="transmembrane region" description="Helical" evidence="6">
    <location>
        <begin position="1344"/>
        <end position="1365"/>
    </location>
</feature>
<evidence type="ECO:0000259" key="8">
    <source>
        <dbReference type="SMART" id="SM00082"/>
    </source>
</evidence>
<dbReference type="Pfam" id="PF12799">
    <property type="entry name" value="LRR_4"/>
    <property type="match status" value="1"/>
</dbReference>
<reference evidence="9 10" key="1">
    <citation type="submission" date="2015-01" db="EMBL/GenBank/DDBJ databases">
        <title>Evolution of Trichinella species and genotypes.</title>
        <authorList>
            <person name="Korhonen P.K."/>
            <person name="Edoardo P."/>
            <person name="Giuseppe L.R."/>
            <person name="Gasser R.B."/>
        </authorList>
    </citation>
    <scope>NUCLEOTIDE SEQUENCE [LARGE SCALE GENOMIC DNA]</scope>
    <source>
        <strain evidence="9">ISS176</strain>
    </source>
</reference>
<feature type="region of interest" description="Disordered" evidence="5">
    <location>
        <begin position="1273"/>
        <end position="1293"/>
    </location>
</feature>
<dbReference type="InterPro" id="IPR001611">
    <property type="entry name" value="Leu-rich_rpt"/>
</dbReference>
<dbReference type="Gene3D" id="3.80.10.10">
    <property type="entry name" value="Ribonuclease Inhibitor"/>
    <property type="match status" value="5"/>
</dbReference>
<dbReference type="InterPro" id="IPR003591">
    <property type="entry name" value="Leu-rich_rpt_typical-subtyp"/>
</dbReference>
<evidence type="ECO:0000256" key="4">
    <source>
        <dbReference type="ARBA" id="ARBA00023180"/>
    </source>
</evidence>
<dbReference type="SMART" id="SM00365">
    <property type="entry name" value="LRR_SD22"/>
    <property type="match status" value="7"/>
</dbReference>
<feature type="domain" description="LRRCT" evidence="8">
    <location>
        <begin position="941"/>
        <end position="993"/>
    </location>
</feature>
<evidence type="ECO:0000313" key="9">
    <source>
        <dbReference type="EMBL" id="KRZ40440.1"/>
    </source>
</evidence>
<dbReference type="PROSITE" id="PS51450">
    <property type="entry name" value="LRR"/>
    <property type="match status" value="8"/>
</dbReference>
<feature type="non-terminal residue" evidence="9">
    <location>
        <position position="1"/>
    </location>
</feature>
<sequence length="1459" mass="162412">LMRLFSATVGLLISVVSALLANHSTQALCPAGVRPPCVCRTTRYEPVNIICDRVPNLYTVCQALGPLNGVLIDSLTISNTPINVLPAGALVGYRVKRLEFVNNNLTDIDPDAFNGLPITTLNELSVRNNLLTSIPQAGVPKLQRLISISLANNNIRFLPAAAFATFHSRGWLKKIDLSANGLQRLDDNAFLGLNMVAELNLDKNDLRVLPAGALQKLHALEDLSLAANQISTIAPHALGFAKLKSLSLEVNRLQSIEAAAFAGTPNLMYLYLSSNRFQTIQADMFRSVSGLKVLAIANNPIQSLPVDAFYFVQNLVRLEMANCELVHIQPGTLQTIPKVQVIALSRNKLNSIPQNAFRGLSELYSLDLKGNQISTVQDRAFEELPSLRHLDLSKNQIQILHEKTFHRTFLEKQTTANSRIIYLYENPWNCNSSLNWLQRWLNENPDIVIDAPGNPPTVCKKPTTMAGWPIRMLNSESTPAKPLPIEVDKQNSAKESEQRKVRMHLAAMILGVILSIFMVALVLLMLVRYFVSKRRRKDKELLDDQRRLGSTVSAGIRSNPGSAYPSPGVAMSTVHSQTTQPYYLSRPCSFPKRTISQCKFTSSSLIEEDAFGKQASYIRELFLANNSLSAIPPLKMLPNLEKIDISNNALVDLTEYAFEHNEANSLNEVKNNLELLDLSGNQLIQVPAQNLRSFQKLRMLDLSDNFIDKIPNLQFMNMPELRDLRLGGNKIAEVMPLAFMNIPKLEVLNLTRNAIATMETNPIQQFENLEILDLSWNKLNRLKASSFKELAKLKELHLQNNEIDIVETMAISDNSELRTINLANNKIKQLYKNAFDQLPQLNTLILTNNQLQEIGMLSGMPNLQQLRLRSNKILKIEKGAFETMPLLTTLDVADNLLETLPVEVFHNLNRLFWLDLSNNRIRNIDQGTFQAKITNLLLQGNPLNCSDSIAWLVNYLTRQNVRTFFPDQPDVVCQYPSALNGKSLKQMMLVQVNETLTKAKETAQTEESALSLLSRLLSASKEISSGKEVPQSGLDIFPALDQITTPLARLLVGEKSKEDLSSILKTIPTLLKSLPQATASATATQPSLKDIPPELINYVLRGGQIPGVPPAVLKKTVENYAKSLLTESSTTTTTARDLLLLPTNDNKNTIMSAASISFPTELIDDILRGNPVLGLSKEETKQLRQRYLSMLIGSDSTSDSAKTNNNNATTTDSGNSLFNLNLNQLDLNQIPRSIIQQLIANRIPGVSIDLVKKLMEKNPQLFGELVSQQLNQSSTVDEQVKSNSNGKKQRVPTVNAQQQQLYNNNNNNNNNNKNAPYDVERLDRKVDLSIFDENRTQPLDTSTVTAVALSMVGLLTVLTTVVLCLQRAKRRRRDQLNMRQQNTLSSKCSLAGPFDNGAVPNFYPQTTTTTATTVNNGAFDFDSCYESSPNRNPYTSVDSDGRLVHHAMNIQLDKEEKRA</sequence>
<organism evidence="9 10">
    <name type="scientific">Trichinella pseudospiralis</name>
    <name type="common">Parasitic roundworm</name>
    <dbReference type="NCBI Taxonomy" id="6337"/>
    <lineage>
        <taxon>Eukaryota</taxon>
        <taxon>Metazoa</taxon>
        <taxon>Ecdysozoa</taxon>
        <taxon>Nematoda</taxon>
        <taxon>Enoplea</taxon>
        <taxon>Dorylaimia</taxon>
        <taxon>Trichinellida</taxon>
        <taxon>Trichinellidae</taxon>
        <taxon>Trichinella</taxon>
    </lineage>
</organism>
<feature type="signal peptide" evidence="7">
    <location>
        <begin position="1"/>
        <end position="18"/>
    </location>
</feature>
<dbReference type="SMART" id="SM00369">
    <property type="entry name" value="LRR_TYP"/>
    <property type="match status" value="25"/>
</dbReference>
<feature type="region of interest" description="Disordered" evidence="5">
    <location>
        <begin position="1194"/>
        <end position="1216"/>
    </location>
</feature>
<evidence type="ECO:0000256" key="2">
    <source>
        <dbReference type="ARBA" id="ARBA00022729"/>
    </source>
</evidence>
<feature type="region of interest" description="Disordered" evidence="5">
    <location>
        <begin position="552"/>
        <end position="572"/>
    </location>
</feature>
<dbReference type="SUPFAM" id="SSF52058">
    <property type="entry name" value="L domain-like"/>
    <property type="match status" value="2"/>
</dbReference>
<evidence type="ECO:0000313" key="10">
    <source>
        <dbReference type="Proteomes" id="UP000054826"/>
    </source>
</evidence>
<feature type="transmembrane region" description="Helical" evidence="6">
    <location>
        <begin position="505"/>
        <end position="531"/>
    </location>
</feature>
<keyword evidence="2 7" id="KW-0732">Signal</keyword>
<dbReference type="InterPro" id="IPR050328">
    <property type="entry name" value="Dev_Immune_Receptor"/>
</dbReference>
<evidence type="ECO:0000256" key="7">
    <source>
        <dbReference type="SAM" id="SignalP"/>
    </source>
</evidence>
<dbReference type="EMBL" id="JYDV01000026">
    <property type="protein sequence ID" value="KRZ40440.1"/>
    <property type="molecule type" value="Genomic_DNA"/>
</dbReference>
<feature type="chain" id="PRO_5006880775" evidence="7">
    <location>
        <begin position="19"/>
        <end position="1459"/>
    </location>
</feature>
<keyword evidence="6" id="KW-0472">Membrane</keyword>
<protein>
    <submittedName>
        <fullName evidence="9">Leucine-rich repeat-containing protein egg-6</fullName>
    </submittedName>
</protein>
<dbReference type="InterPro" id="IPR000483">
    <property type="entry name" value="Cys-rich_flank_reg_C"/>
</dbReference>